<dbReference type="Proteomes" id="UP000583929">
    <property type="component" value="Unassembled WGS sequence"/>
</dbReference>
<name>A0A7J6FMR6_CANSA</name>
<feature type="compositionally biased region" description="Low complexity" evidence="1">
    <location>
        <begin position="1"/>
        <end position="10"/>
    </location>
</feature>
<accession>A0A7J6FMR6</accession>
<dbReference type="EMBL" id="JAATIQ010000191">
    <property type="protein sequence ID" value="KAF4371984.1"/>
    <property type="molecule type" value="Genomic_DNA"/>
</dbReference>
<keyword evidence="5" id="KW-1185">Reference proteome</keyword>
<feature type="compositionally biased region" description="Low complexity" evidence="1">
    <location>
        <begin position="31"/>
        <end position="40"/>
    </location>
</feature>
<comment type="caution">
    <text evidence="4">The sequence shown here is derived from an EMBL/GenBank/DDBJ whole genome shotgun (WGS) entry which is preliminary data.</text>
</comment>
<evidence type="ECO:0000313" key="4">
    <source>
        <dbReference type="EMBL" id="KAF4371984.1"/>
    </source>
</evidence>
<keyword evidence="2" id="KW-1133">Transmembrane helix</keyword>
<feature type="transmembrane region" description="Helical" evidence="2">
    <location>
        <begin position="323"/>
        <end position="346"/>
    </location>
</feature>
<keyword evidence="2" id="KW-0472">Membrane</keyword>
<protein>
    <recommendedName>
        <fullName evidence="3">Urease accessory protein UreH-like transmembrane domain-containing protein</fullName>
    </recommendedName>
</protein>
<dbReference type="PANTHER" id="PTHR33876:SF4">
    <property type="entry name" value="CHLOROPLAST PROTEIN FOR GROWTH AND FERTILITY 2"/>
    <property type="match status" value="1"/>
</dbReference>
<dbReference type="PANTHER" id="PTHR33876">
    <property type="entry name" value="UNNAMED PRODUCT"/>
    <property type="match status" value="1"/>
</dbReference>
<feature type="transmembrane region" description="Helical" evidence="2">
    <location>
        <begin position="117"/>
        <end position="138"/>
    </location>
</feature>
<evidence type="ECO:0000259" key="3">
    <source>
        <dbReference type="Pfam" id="PF13386"/>
    </source>
</evidence>
<keyword evidence="2" id="KW-0812">Transmembrane</keyword>
<evidence type="ECO:0000313" key="5">
    <source>
        <dbReference type="Proteomes" id="UP000583929"/>
    </source>
</evidence>
<dbReference type="Pfam" id="PF13386">
    <property type="entry name" value="DsbD_2"/>
    <property type="match status" value="1"/>
</dbReference>
<proteinExistence type="predicted"/>
<dbReference type="InterPro" id="IPR052776">
    <property type="entry name" value="Chloro_ReproSupport/MetalTrans"/>
</dbReference>
<feature type="transmembrane region" description="Helical" evidence="2">
    <location>
        <begin position="367"/>
        <end position="388"/>
    </location>
</feature>
<feature type="transmembrane region" description="Helical" evidence="2">
    <location>
        <begin position="207"/>
        <end position="227"/>
    </location>
</feature>
<dbReference type="InterPro" id="IPR039447">
    <property type="entry name" value="UreH-like_TM_dom"/>
</dbReference>
<organism evidence="4 5">
    <name type="scientific">Cannabis sativa</name>
    <name type="common">Hemp</name>
    <name type="synonym">Marijuana</name>
    <dbReference type="NCBI Taxonomy" id="3483"/>
    <lineage>
        <taxon>Eukaryota</taxon>
        <taxon>Viridiplantae</taxon>
        <taxon>Streptophyta</taxon>
        <taxon>Embryophyta</taxon>
        <taxon>Tracheophyta</taxon>
        <taxon>Spermatophyta</taxon>
        <taxon>Magnoliopsida</taxon>
        <taxon>eudicotyledons</taxon>
        <taxon>Gunneridae</taxon>
        <taxon>Pentapetalae</taxon>
        <taxon>rosids</taxon>
        <taxon>fabids</taxon>
        <taxon>Rosales</taxon>
        <taxon>Cannabaceae</taxon>
        <taxon>Cannabis</taxon>
    </lineage>
</organism>
<gene>
    <name evidence="4" type="ORF">G4B88_001484</name>
</gene>
<evidence type="ECO:0000256" key="1">
    <source>
        <dbReference type="SAM" id="MobiDB-lite"/>
    </source>
</evidence>
<reference evidence="4 5" key="1">
    <citation type="journal article" date="2020" name="bioRxiv">
        <title>Sequence and annotation of 42 cannabis genomes reveals extensive copy number variation in cannabinoid synthesis and pathogen resistance genes.</title>
        <authorList>
            <person name="Mckernan K.J."/>
            <person name="Helbert Y."/>
            <person name="Kane L.T."/>
            <person name="Ebling H."/>
            <person name="Zhang L."/>
            <person name="Liu B."/>
            <person name="Eaton Z."/>
            <person name="Mclaughlin S."/>
            <person name="Kingan S."/>
            <person name="Baybayan P."/>
            <person name="Concepcion G."/>
            <person name="Jordan M."/>
            <person name="Riva A."/>
            <person name="Barbazuk W."/>
            <person name="Harkins T."/>
        </authorList>
    </citation>
    <scope>NUCLEOTIDE SEQUENCE [LARGE SCALE GENOMIC DNA]</scope>
    <source>
        <strain evidence="5">cv. Jamaican Lion 4</strain>
        <tissue evidence="4">Leaf</tissue>
    </source>
</reference>
<feature type="region of interest" description="Disordered" evidence="1">
    <location>
        <begin position="1"/>
        <end position="40"/>
    </location>
</feature>
<dbReference type="AlphaFoldDB" id="A0A7J6FMR6"/>
<sequence length="391" mass="40810">MDRLLSSSSSATSPFKFYFKPSPSLPRFDSTKLTLLPSSPPQLRRLTSLFCKSQASSPSSSSFSTPSNSLQAFCFSSSASPSSSPHGSSNESVPESQNLKQISNGAFERSKATSAGVYIMLSALAMILIQPIFAPAALATFQTAARTGGPAAAAAVGGALIQTELLSSAWTGFFAGCLHTLSGPDHLAALAPLSIGCSRIESAAVGALWGCGHDAGQVIFGLIFLLLKDKLHIEIIRTWGTRVVGLTLLVIGAMGIKEASEVAAPCVALENGECDVGVYEAIQSPSLGKKRIGFATFATGIVHGLQPDALMMVLPALALPSRLAGAAFLIMFLVGTVVAMGSYTVFIGSCSQALKDRIPRITEKLTWASSIVAIALGFAIIISQFFGYSLY</sequence>
<feature type="domain" description="Urease accessory protein UreH-like transmembrane" evidence="3">
    <location>
        <begin position="219"/>
        <end position="363"/>
    </location>
</feature>
<evidence type="ECO:0000256" key="2">
    <source>
        <dbReference type="SAM" id="Phobius"/>
    </source>
</evidence>